<keyword evidence="4" id="KW-1185">Reference proteome</keyword>
<proteinExistence type="predicted"/>
<dbReference type="RefSeq" id="WP_110253909.1">
    <property type="nucleotide sequence ID" value="NZ_QJKB01000001.1"/>
</dbReference>
<keyword evidence="1" id="KW-0732">Signal</keyword>
<protein>
    <recommendedName>
        <fullName evidence="2">PepSY domain-containing protein</fullName>
    </recommendedName>
</protein>
<feature type="signal peptide" evidence="1">
    <location>
        <begin position="1"/>
        <end position="26"/>
    </location>
</feature>
<dbReference type="OrthoDB" id="9180865at2"/>
<organism evidence="3 4">
    <name type="scientific">Undibacterium pigrum</name>
    <dbReference type="NCBI Taxonomy" id="401470"/>
    <lineage>
        <taxon>Bacteria</taxon>
        <taxon>Pseudomonadati</taxon>
        <taxon>Pseudomonadota</taxon>
        <taxon>Betaproteobacteria</taxon>
        <taxon>Burkholderiales</taxon>
        <taxon>Oxalobacteraceae</taxon>
        <taxon>Undibacterium</taxon>
    </lineage>
</organism>
<dbReference type="Proteomes" id="UP000247792">
    <property type="component" value="Unassembled WGS sequence"/>
</dbReference>
<name>A0A318K2M6_9BURK</name>
<dbReference type="InterPro" id="IPR025711">
    <property type="entry name" value="PepSY"/>
</dbReference>
<feature type="chain" id="PRO_5016259209" description="PepSY domain-containing protein" evidence="1">
    <location>
        <begin position="27"/>
        <end position="93"/>
    </location>
</feature>
<dbReference type="Pfam" id="PF13670">
    <property type="entry name" value="PepSY_2"/>
    <property type="match status" value="1"/>
</dbReference>
<evidence type="ECO:0000313" key="3">
    <source>
        <dbReference type="EMBL" id="PXX47554.1"/>
    </source>
</evidence>
<dbReference type="EMBL" id="QJKB01000001">
    <property type="protein sequence ID" value="PXX47554.1"/>
    <property type="molecule type" value="Genomic_DNA"/>
</dbReference>
<gene>
    <name evidence="3" type="ORF">DFR42_1011140</name>
</gene>
<dbReference type="AlphaFoldDB" id="A0A318K2M6"/>
<comment type="caution">
    <text evidence="3">The sequence shown here is derived from an EMBL/GenBank/DDBJ whole genome shotgun (WGS) entry which is preliminary data.</text>
</comment>
<feature type="domain" description="PepSY" evidence="2">
    <location>
        <begin position="15"/>
        <end position="93"/>
    </location>
</feature>
<reference evidence="3 4" key="1">
    <citation type="submission" date="2018-05" db="EMBL/GenBank/DDBJ databases">
        <title>Genomic Encyclopedia of Type Strains, Phase IV (KMG-IV): sequencing the most valuable type-strain genomes for metagenomic binning, comparative biology and taxonomic classification.</title>
        <authorList>
            <person name="Goeker M."/>
        </authorList>
    </citation>
    <scope>NUCLEOTIDE SEQUENCE [LARGE SCALE GENOMIC DNA]</scope>
    <source>
        <strain evidence="3 4">DSM 19792</strain>
    </source>
</reference>
<evidence type="ECO:0000313" key="4">
    <source>
        <dbReference type="Proteomes" id="UP000247792"/>
    </source>
</evidence>
<accession>A0A318K2M6</accession>
<evidence type="ECO:0000259" key="2">
    <source>
        <dbReference type="Pfam" id="PF13670"/>
    </source>
</evidence>
<evidence type="ECO:0000256" key="1">
    <source>
        <dbReference type="SAM" id="SignalP"/>
    </source>
</evidence>
<sequence length="93" mass="10704">MKLIKRSIFAALVPLVFAMSSGSALAHGDVKCTTEPKEKWRPHTELEAKLTKEGWQIRRMEKTTSCYEVYAKDPKGKRVEAFFNPVTFERVEE</sequence>